<dbReference type="GO" id="GO:0020037">
    <property type="term" value="F:heme binding"/>
    <property type="evidence" value="ECO:0007669"/>
    <property type="project" value="InterPro"/>
</dbReference>
<dbReference type="GO" id="GO:0005506">
    <property type="term" value="F:iron ion binding"/>
    <property type="evidence" value="ECO:0007669"/>
    <property type="project" value="InterPro"/>
</dbReference>
<keyword evidence="7 14" id="KW-1133">Transmembrane helix</keyword>
<protein>
    <submittedName>
        <fullName evidence="15">Cytochrome P450 monooxygenase-like protein</fullName>
    </submittedName>
</protein>
<dbReference type="FunFam" id="1.10.630.10:FF:000047">
    <property type="entry name" value="Cytochrome P450 monooxygenase"/>
    <property type="match status" value="1"/>
</dbReference>
<dbReference type="AlphaFoldDB" id="A0A6G1GWS5"/>
<dbReference type="Pfam" id="PF00067">
    <property type="entry name" value="p450"/>
    <property type="match status" value="1"/>
</dbReference>
<evidence type="ECO:0000256" key="3">
    <source>
        <dbReference type="ARBA" id="ARBA00010617"/>
    </source>
</evidence>
<organism evidence="15 16">
    <name type="scientific">Aulographum hederae CBS 113979</name>
    <dbReference type="NCBI Taxonomy" id="1176131"/>
    <lineage>
        <taxon>Eukaryota</taxon>
        <taxon>Fungi</taxon>
        <taxon>Dikarya</taxon>
        <taxon>Ascomycota</taxon>
        <taxon>Pezizomycotina</taxon>
        <taxon>Dothideomycetes</taxon>
        <taxon>Pleosporomycetidae</taxon>
        <taxon>Aulographales</taxon>
        <taxon>Aulographaceae</taxon>
    </lineage>
</organism>
<dbReference type="InterPro" id="IPR002401">
    <property type="entry name" value="Cyt_P450_E_grp-I"/>
</dbReference>
<keyword evidence="9 12" id="KW-0408">Iron</keyword>
<dbReference type="GO" id="GO:0004497">
    <property type="term" value="F:monooxygenase activity"/>
    <property type="evidence" value="ECO:0007669"/>
    <property type="project" value="UniProtKB-KW"/>
</dbReference>
<evidence type="ECO:0000256" key="10">
    <source>
        <dbReference type="ARBA" id="ARBA00023033"/>
    </source>
</evidence>
<comment type="subcellular location">
    <subcellularLocation>
        <location evidence="2">Membrane</location>
        <topology evidence="2">Single-pass membrane protein</topology>
    </subcellularLocation>
</comment>
<name>A0A6G1GWS5_9PEZI</name>
<evidence type="ECO:0000256" key="5">
    <source>
        <dbReference type="ARBA" id="ARBA00022692"/>
    </source>
</evidence>
<feature type="binding site" description="axial binding residue" evidence="12">
    <location>
        <position position="450"/>
    </location>
    <ligand>
        <name>heme</name>
        <dbReference type="ChEBI" id="CHEBI:30413"/>
    </ligand>
    <ligandPart>
        <name>Fe</name>
        <dbReference type="ChEBI" id="CHEBI:18248"/>
    </ligandPart>
</feature>
<evidence type="ECO:0000256" key="12">
    <source>
        <dbReference type="PIRSR" id="PIRSR602401-1"/>
    </source>
</evidence>
<evidence type="ECO:0000256" key="6">
    <source>
        <dbReference type="ARBA" id="ARBA00022723"/>
    </source>
</evidence>
<dbReference type="GO" id="GO:0016705">
    <property type="term" value="F:oxidoreductase activity, acting on paired donors, with incorporation or reduction of molecular oxygen"/>
    <property type="evidence" value="ECO:0007669"/>
    <property type="project" value="InterPro"/>
</dbReference>
<keyword evidence="11 14" id="KW-0472">Membrane</keyword>
<evidence type="ECO:0000256" key="4">
    <source>
        <dbReference type="ARBA" id="ARBA00022617"/>
    </source>
</evidence>
<dbReference type="Proteomes" id="UP000800041">
    <property type="component" value="Unassembled WGS sequence"/>
</dbReference>
<evidence type="ECO:0000256" key="9">
    <source>
        <dbReference type="ARBA" id="ARBA00023004"/>
    </source>
</evidence>
<gene>
    <name evidence="15" type="ORF">K402DRAFT_108602</name>
</gene>
<dbReference type="SUPFAM" id="SSF48264">
    <property type="entry name" value="Cytochrome P450"/>
    <property type="match status" value="1"/>
</dbReference>
<keyword evidence="8 13" id="KW-0560">Oxidoreductase</keyword>
<dbReference type="Gene3D" id="1.10.630.10">
    <property type="entry name" value="Cytochrome P450"/>
    <property type="match status" value="1"/>
</dbReference>
<dbReference type="PROSITE" id="PS00086">
    <property type="entry name" value="CYTOCHROME_P450"/>
    <property type="match status" value="1"/>
</dbReference>
<sequence>MSSTSDTSETSATTTILLSAFSLYIAYSIAVVIYNIKFHPLSKFPGPSSRAGSFFTFYQHLFLGSEARDIKKLHDEYGEVVRIAPDSLSFNSANAWRDIAGVGQDKKQLRKDPRFYLADISYEQPGIMSANDEAHSRIRKSFSHAFSDAALREQEPILNNYFDLFIQRLKDQIDGPSAGKVDIVSWLNFCTFDIIGDLIFGEPFHALETGTYDAWISNIFQNVKFIALMRFGAHFKTVGKVFGTILGSIPAVQRAQSEHVNYTTVRVAKRLDTKTERKDFITYIMRHNDERGVSREEIYSTTGTVVIGGSETSATLLSGALYHLLQNPEIFSKLKDEVRSAFSSAGDFSLQSTGQLPYLRAVIEEALRIYPPVPTLLPRITAPEGNTISGYFVPGNTTVGVHQWSTYQSTRNFANPEKFVPERWLETHPAEYASDNKAACQPFSVGPRNCIGKNLAYSEMRSILARLVWHFEIELCAESADWMARQNVFILWEKPALMLKLSQRK</sequence>
<evidence type="ECO:0000256" key="7">
    <source>
        <dbReference type="ARBA" id="ARBA00022989"/>
    </source>
</evidence>
<evidence type="ECO:0000256" key="2">
    <source>
        <dbReference type="ARBA" id="ARBA00004167"/>
    </source>
</evidence>
<comment type="similarity">
    <text evidence="3 13">Belongs to the cytochrome P450 family.</text>
</comment>
<dbReference type="InterPro" id="IPR001128">
    <property type="entry name" value="Cyt_P450"/>
</dbReference>
<evidence type="ECO:0000256" key="14">
    <source>
        <dbReference type="SAM" id="Phobius"/>
    </source>
</evidence>
<evidence type="ECO:0000256" key="1">
    <source>
        <dbReference type="ARBA" id="ARBA00001971"/>
    </source>
</evidence>
<proteinExistence type="inferred from homology"/>
<evidence type="ECO:0000313" key="15">
    <source>
        <dbReference type="EMBL" id="KAF1985411.1"/>
    </source>
</evidence>
<evidence type="ECO:0000313" key="16">
    <source>
        <dbReference type="Proteomes" id="UP000800041"/>
    </source>
</evidence>
<dbReference type="InterPro" id="IPR017972">
    <property type="entry name" value="Cyt_P450_CS"/>
</dbReference>
<accession>A0A6G1GWS5</accession>
<dbReference type="PRINTS" id="PR00385">
    <property type="entry name" value="P450"/>
</dbReference>
<dbReference type="GO" id="GO:0016020">
    <property type="term" value="C:membrane"/>
    <property type="evidence" value="ECO:0007669"/>
    <property type="project" value="UniProtKB-SubCell"/>
</dbReference>
<dbReference type="InterPro" id="IPR050121">
    <property type="entry name" value="Cytochrome_P450_monoxygenase"/>
</dbReference>
<evidence type="ECO:0000256" key="11">
    <source>
        <dbReference type="ARBA" id="ARBA00023136"/>
    </source>
</evidence>
<keyword evidence="16" id="KW-1185">Reference proteome</keyword>
<keyword evidence="10 13" id="KW-0503">Monooxygenase</keyword>
<dbReference type="PANTHER" id="PTHR24305:SF210">
    <property type="entry name" value="CYTOCHROME P450 MONOOXYGENASE ASQL-RELATED"/>
    <property type="match status" value="1"/>
</dbReference>
<dbReference type="OrthoDB" id="1470350at2759"/>
<comment type="cofactor">
    <cofactor evidence="1 12">
        <name>heme</name>
        <dbReference type="ChEBI" id="CHEBI:30413"/>
    </cofactor>
</comment>
<dbReference type="GO" id="GO:0009403">
    <property type="term" value="P:toxin biosynthetic process"/>
    <property type="evidence" value="ECO:0007669"/>
    <property type="project" value="UniProtKB-ARBA"/>
</dbReference>
<evidence type="ECO:0000256" key="8">
    <source>
        <dbReference type="ARBA" id="ARBA00023002"/>
    </source>
</evidence>
<keyword evidence="5 14" id="KW-0812">Transmembrane</keyword>
<keyword evidence="6 12" id="KW-0479">Metal-binding</keyword>
<evidence type="ECO:0000256" key="13">
    <source>
        <dbReference type="RuleBase" id="RU000461"/>
    </source>
</evidence>
<dbReference type="PANTHER" id="PTHR24305">
    <property type="entry name" value="CYTOCHROME P450"/>
    <property type="match status" value="1"/>
</dbReference>
<feature type="transmembrane region" description="Helical" evidence="14">
    <location>
        <begin position="12"/>
        <end position="34"/>
    </location>
</feature>
<dbReference type="CDD" id="cd11058">
    <property type="entry name" value="CYP60B-like"/>
    <property type="match status" value="1"/>
</dbReference>
<dbReference type="PRINTS" id="PR00463">
    <property type="entry name" value="EP450I"/>
</dbReference>
<dbReference type="InterPro" id="IPR036396">
    <property type="entry name" value="Cyt_P450_sf"/>
</dbReference>
<dbReference type="EMBL" id="ML977162">
    <property type="protein sequence ID" value="KAF1985411.1"/>
    <property type="molecule type" value="Genomic_DNA"/>
</dbReference>
<keyword evidence="4 12" id="KW-0349">Heme</keyword>
<reference evidence="15" key="1">
    <citation type="journal article" date="2020" name="Stud. Mycol.">
        <title>101 Dothideomycetes genomes: a test case for predicting lifestyles and emergence of pathogens.</title>
        <authorList>
            <person name="Haridas S."/>
            <person name="Albert R."/>
            <person name="Binder M."/>
            <person name="Bloem J."/>
            <person name="Labutti K."/>
            <person name="Salamov A."/>
            <person name="Andreopoulos B."/>
            <person name="Baker S."/>
            <person name="Barry K."/>
            <person name="Bills G."/>
            <person name="Bluhm B."/>
            <person name="Cannon C."/>
            <person name="Castanera R."/>
            <person name="Culley D."/>
            <person name="Daum C."/>
            <person name="Ezra D."/>
            <person name="Gonzalez J."/>
            <person name="Henrissat B."/>
            <person name="Kuo A."/>
            <person name="Liang C."/>
            <person name="Lipzen A."/>
            <person name="Lutzoni F."/>
            <person name="Magnuson J."/>
            <person name="Mondo S."/>
            <person name="Nolan M."/>
            <person name="Ohm R."/>
            <person name="Pangilinan J."/>
            <person name="Park H.-J."/>
            <person name="Ramirez L."/>
            <person name="Alfaro M."/>
            <person name="Sun H."/>
            <person name="Tritt A."/>
            <person name="Yoshinaga Y."/>
            <person name="Zwiers L.-H."/>
            <person name="Turgeon B."/>
            <person name="Goodwin S."/>
            <person name="Spatafora J."/>
            <person name="Crous P."/>
            <person name="Grigoriev I."/>
        </authorList>
    </citation>
    <scope>NUCLEOTIDE SEQUENCE</scope>
    <source>
        <strain evidence="15">CBS 113979</strain>
    </source>
</reference>